<evidence type="ECO:0000259" key="2">
    <source>
        <dbReference type="Pfam" id="PF01370"/>
    </source>
</evidence>
<dbReference type="InterPro" id="IPR001509">
    <property type="entry name" value="Epimerase_deHydtase"/>
</dbReference>
<comment type="caution">
    <text evidence="4">The sequence shown here is derived from an EMBL/GenBank/DDBJ whole genome shotgun (WGS) entry which is preliminary data.</text>
</comment>
<evidence type="ECO:0000313" key="5">
    <source>
        <dbReference type="Proteomes" id="UP001597351"/>
    </source>
</evidence>
<evidence type="ECO:0000259" key="3">
    <source>
        <dbReference type="Pfam" id="PF08338"/>
    </source>
</evidence>
<dbReference type="Gene3D" id="3.40.50.720">
    <property type="entry name" value="NAD(P)-binding Rossmann-like Domain"/>
    <property type="match status" value="1"/>
</dbReference>
<feature type="domain" description="NAD-dependent epimerase/dehydratase" evidence="2">
    <location>
        <begin position="3"/>
        <end position="220"/>
    </location>
</feature>
<dbReference type="Pfam" id="PF08338">
    <property type="entry name" value="DUF1731"/>
    <property type="match status" value="1"/>
</dbReference>
<dbReference type="PANTHER" id="PTHR11092">
    <property type="entry name" value="SUGAR NUCLEOTIDE EPIMERASE RELATED"/>
    <property type="match status" value="1"/>
</dbReference>
<dbReference type="EMBL" id="JBHUGD010000004">
    <property type="protein sequence ID" value="MFD1948996.1"/>
    <property type="molecule type" value="Genomic_DNA"/>
</dbReference>
<name>A0ABW4TSW0_9ACTN</name>
<dbReference type="SUPFAM" id="SSF51735">
    <property type="entry name" value="NAD(P)-binding Rossmann-fold domains"/>
    <property type="match status" value="1"/>
</dbReference>
<dbReference type="PANTHER" id="PTHR11092:SF0">
    <property type="entry name" value="EPIMERASE FAMILY PROTEIN SDR39U1"/>
    <property type="match status" value="1"/>
</dbReference>
<comment type="similarity">
    <text evidence="1">Belongs to the NAD(P)-dependent epimerase/dehydratase family. SDR39U1 subfamily.</text>
</comment>
<dbReference type="Pfam" id="PF01370">
    <property type="entry name" value="Epimerase"/>
    <property type="match status" value="1"/>
</dbReference>
<sequence length="300" mass="31688">MRVLLAGGSGFLGSHLTAHLRTRGHDVTRFVRRTPTGSDEVEWQPADGVVPREAVAAADVVVNLAGSPTAGNPHSSRWARELRDSRVTTTQLLAEEIAATGGRAALVAGNGISFYGDHGDTLVTEDSESRGDALLTRVTREWQAVTSSAESAGARVCVLRTAPVMDRRSMPLKALAPLFSLGLGGRLGSGRQHMPQISLRDWVGATTHLVEHETASGPFNLCCEQTPTNAEFTQALASALHRPAFLPAPAPVLRLAAGELAPELLGSVNARPAALLASGYEFRDPDVTEVVASGLARRDP</sequence>
<protein>
    <submittedName>
        <fullName evidence="4">TIGR01777 family oxidoreductase</fullName>
    </submittedName>
</protein>
<dbReference type="InterPro" id="IPR013549">
    <property type="entry name" value="DUF1731"/>
</dbReference>
<dbReference type="InterPro" id="IPR010099">
    <property type="entry name" value="SDR39U1"/>
</dbReference>
<gene>
    <name evidence="4" type="ORF">ACFSDE_19485</name>
</gene>
<evidence type="ECO:0000256" key="1">
    <source>
        <dbReference type="ARBA" id="ARBA00009353"/>
    </source>
</evidence>
<dbReference type="RefSeq" id="WP_343921294.1">
    <property type="nucleotide sequence ID" value="NZ_BAAAJT010000003.1"/>
</dbReference>
<accession>A0ABW4TSW0</accession>
<evidence type="ECO:0000313" key="4">
    <source>
        <dbReference type="EMBL" id="MFD1948996.1"/>
    </source>
</evidence>
<keyword evidence="5" id="KW-1185">Reference proteome</keyword>
<dbReference type="NCBIfam" id="TIGR01777">
    <property type="entry name" value="yfcH"/>
    <property type="match status" value="1"/>
</dbReference>
<dbReference type="Proteomes" id="UP001597351">
    <property type="component" value="Unassembled WGS sequence"/>
</dbReference>
<dbReference type="InterPro" id="IPR036291">
    <property type="entry name" value="NAD(P)-bd_dom_sf"/>
</dbReference>
<feature type="domain" description="DUF1731" evidence="3">
    <location>
        <begin position="248"/>
        <end position="290"/>
    </location>
</feature>
<organism evidence="4 5">
    <name type="scientific">Nocardioides aestuarii</name>
    <dbReference type="NCBI Taxonomy" id="252231"/>
    <lineage>
        <taxon>Bacteria</taxon>
        <taxon>Bacillati</taxon>
        <taxon>Actinomycetota</taxon>
        <taxon>Actinomycetes</taxon>
        <taxon>Propionibacteriales</taxon>
        <taxon>Nocardioidaceae</taxon>
        <taxon>Nocardioides</taxon>
    </lineage>
</organism>
<reference evidence="5" key="1">
    <citation type="journal article" date="2019" name="Int. J. Syst. Evol. Microbiol.">
        <title>The Global Catalogue of Microorganisms (GCM) 10K type strain sequencing project: providing services to taxonomists for standard genome sequencing and annotation.</title>
        <authorList>
            <consortium name="The Broad Institute Genomics Platform"/>
            <consortium name="The Broad Institute Genome Sequencing Center for Infectious Disease"/>
            <person name="Wu L."/>
            <person name="Ma J."/>
        </authorList>
    </citation>
    <scope>NUCLEOTIDE SEQUENCE [LARGE SCALE GENOMIC DNA]</scope>
    <source>
        <strain evidence="5">CGMCC 1.12477</strain>
    </source>
</reference>
<proteinExistence type="inferred from homology"/>